<reference evidence="2" key="2">
    <citation type="submission" date="2022-01" db="EMBL/GenBank/DDBJ databases">
        <authorList>
            <person name="Yamashiro T."/>
            <person name="Shiraishi A."/>
            <person name="Satake H."/>
            <person name="Nakayama K."/>
        </authorList>
    </citation>
    <scope>NUCLEOTIDE SEQUENCE</scope>
</reference>
<keyword evidence="2" id="KW-0695">RNA-directed DNA polymerase</keyword>
<evidence type="ECO:0000259" key="1">
    <source>
        <dbReference type="Pfam" id="PF24626"/>
    </source>
</evidence>
<feature type="domain" description="Tf2-1-like SH3-like" evidence="1">
    <location>
        <begin position="292"/>
        <end position="334"/>
    </location>
</feature>
<proteinExistence type="predicted"/>
<evidence type="ECO:0000313" key="3">
    <source>
        <dbReference type="Proteomes" id="UP001151760"/>
    </source>
</evidence>
<dbReference type="Proteomes" id="UP001151760">
    <property type="component" value="Unassembled WGS sequence"/>
</dbReference>
<sequence>MEDQPLPADASPTAFSRLQLLTRSEGGIEEDLTDVYLNLLTLRSQSIEHAYFDVAVALPSSPLPPLVSPPPENIKWKEEKRLEDVPTIRDFPEVFPEDLQGLPTTRQVEISDQSVITTVRFIITRGKANIVADALSRKAQKPQNFKNENVGGMIRQAIPEEKLEPVKDWNSMSYTAGAIGFVDANRVTSNESGSVFTMDFVTKLPKSSQVIILKCANKENEDYLFKLWDMLRACVIDFGKGWANLLPSVEFSCNNSYHASIKAAPFEALHAARDVQKSYADLKHKPMEIQVGDSVSLKVSPSKGVVRFGKRGKLNPRYVGQFKVLEKVGAVAYKAVCASSKLSKVSQ</sequence>
<comment type="caution">
    <text evidence="2">The sequence shown here is derived from an EMBL/GenBank/DDBJ whole genome shotgun (WGS) entry which is preliminary data.</text>
</comment>
<keyword evidence="2" id="KW-0808">Transferase</keyword>
<dbReference type="EMBL" id="BQNB010012645">
    <property type="protein sequence ID" value="GJT06164.1"/>
    <property type="molecule type" value="Genomic_DNA"/>
</dbReference>
<dbReference type="PANTHER" id="PTHR45835:SF99">
    <property type="entry name" value="CHROMO DOMAIN-CONTAINING PROTEIN-RELATED"/>
    <property type="match status" value="1"/>
</dbReference>
<gene>
    <name evidence="2" type="ORF">Tco_0840626</name>
</gene>
<dbReference type="InterPro" id="IPR056924">
    <property type="entry name" value="SH3_Tf2-1"/>
</dbReference>
<dbReference type="Pfam" id="PF24626">
    <property type="entry name" value="SH3_Tf2-1"/>
    <property type="match status" value="1"/>
</dbReference>
<organism evidence="2 3">
    <name type="scientific">Tanacetum coccineum</name>
    <dbReference type="NCBI Taxonomy" id="301880"/>
    <lineage>
        <taxon>Eukaryota</taxon>
        <taxon>Viridiplantae</taxon>
        <taxon>Streptophyta</taxon>
        <taxon>Embryophyta</taxon>
        <taxon>Tracheophyta</taxon>
        <taxon>Spermatophyta</taxon>
        <taxon>Magnoliopsida</taxon>
        <taxon>eudicotyledons</taxon>
        <taxon>Gunneridae</taxon>
        <taxon>Pentapetalae</taxon>
        <taxon>asterids</taxon>
        <taxon>campanulids</taxon>
        <taxon>Asterales</taxon>
        <taxon>Asteraceae</taxon>
        <taxon>Asteroideae</taxon>
        <taxon>Anthemideae</taxon>
        <taxon>Anthemidinae</taxon>
        <taxon>Tanacetum</taxon>
    </lineage>
</organism>
<evidence type="ECO:0000313" key="2">
    <source>
        <dbReference type="EMBL" id="GJT06164.1"/>
    </source>
</evidence>
<dbReference type="PANTHER" id="PTHR45835">
    <property type="entry name" value="YALI0A06105P"/>
    <property type="match status" value="1"/>
</dbReference>
<reference evidence="2" key="1">
    <citation type="journal article" date="2022" name="Int. J. Mol. Sci.">
        <title>Draft Genome of Tanacetum Coccineum: Genomic Comparison of Closely Related Tanacetum-Family Plants.</title>
        <authorList>
            <person name="Yamashiro T."/>
            <person name="Shiraishi A."/>
            <person name="Nakayama K."/>
            <person name="Satake H."/>
        </authorList>
    </citation>
    <scope>NUCLEOTIDE SEQUENCE</scope>
</reference>
<accession>A0ABQ5AYG8</accession>
<dbReference type="GO" id="GO:0003964">
    <property type="term" value="F:RNA-directed DNA polymerase activity"/>
    <property type="evidence" value="ECO:0007669"/>
    <property type="project" value="UniProtKB-KW"/>
</dbReference>
<name>A0ABQ5AYG8_9ASTR</name>
<protein>
    <submittedName>
        <fullName evidence="2">Reverse transcriptase domain-containing protein</fullName>
    </submittedName>
</protein>
<keyword evidence="2" id="KW-0548">Nucleotidyltransferase</keyword>
<keyword evidence="3" id="KW-1185">Reference proteome</keyword>